<feature type="compositionally biased region" description="Basic and acidic residues" evidence="1">
    <location>
        <begin position="16"/>
        <end position="26"/>
    </location>
</feature>
<feature type="region of interest" description="Disordered" evidence="1">
    <location>
        <begin position="1"/>
        <end position="90"/>
    </location>
</feature>
<feature type="compositionally biased region" description="Basic and acidic residues" evidence="1">
    <location>
        <begin position="125"/>
        <end position="144"/>
    </location>
</feature>
<accession>A0AAV7TIP9</accession>
<proteinExistence type="predicted"/>
<evidence type="ECO:0000313" key="2">
    <source>
        <dbReference type="EMBL" id="KAJ1175643.1"/>
    </source>
</evidence>
<dbReference type="AlphaFoldDB" id="A0AAV7TIP9"/>
<protein>
    <submittedName>
        <fullName evidence="2">Uncharacterized protein</fullName>
    </submittedName>
</protein>
<evidence type="ECO:0000313" key="3">
    <source>
        <dbReference type="Proteomes" id="UP001066276"/>
    </source>
</evidence>
<reference evidence="2" key="1">
    <citation type="journal article" date="2022" name="bioRxiv">
        <title>Sequencing and chromosome-scale assembly of the giantPleurodeles waltlgenome.</title>
        <authorList>
            <person name="Brown T."/>
            <person name="Elewa A."/>
            <person name="Iarovenko S."/>
            <person name="Subramanian E."/>
            <person name="Araus A.J."/>
            <person name="Petzold A."/>
            <person name="Susuki M."/>
            <person name="Suzuki K.-i.T."/>
            <person name="Hayashi T."/>
            <person name="Toyoda A."/>
            <person name="Oliveira C."/>
            <person name="Osipova E."/>
            <person name="Leigh N.D."/>
            <person name="Simon A."/>
            <person name="Yun M.H."/>
        </authorList>
    </citation>
    <scope>NUCLEOTIDE SEQUENCE</scope>
    <source>
        <strain evidence="2">20211129_DDA</strain>
        <tissue evidence="2">Liver</tissue>
    </source>
</reference>
<feature type="region of interest" description="Disordered" evidence="1">
    <location>
        <begin position="104"/>
        <end position="144"/>
    </location>
</feature>
<organism evidence="2 3">
    <name type="scientific">Pleurodeles waltl</name>
    <name type="common">Iberian ribbed newt</name>
    <dbReference type="NCBI Taxonomy" id="8319"/>
    <lineage>
        <taxon>Eukaryota</taxon>
        <taxon>Metazoa</taxon>
        <taxon>Chordata</taxon>
        <taxon>Craniata</taxon>
        <taxon>Vertebrata</taxon>
        <taxon>Euteleostomi</taxon>
        <taxon>Amphibia</taxon>
        <taxon>Batrachia</taxon>
        <taxon>Caudata</taxon>
        <taxon>Salamandroidea</taxon>
        <taxon>Salamandridae</taxon>
        <taxon>Pleurodelinae</taxon>
        <taxon>Pleurodeles</taxon>
    </lineage>
</organism>
<comment type="caution">
    <text evidence="2">The sequence shown here is derived from an EMBL/GenBank/DDBJ whole genome shotgun (WGS) entry which is preliminary data.</text>
</comment>
<feature type="compositionally biased region" description="Polar residues" evidence="1">
    <location>
        <begin position="200"/>
        <end position="216"/>
    </location>
</feature>
<gene>
    <name evidence="2" type="ORF">NDU88_000930</name>
</gene>
<sequence>MQADNKRRAAAVPASRDVDCRPDRGPQKGRPCRVVRGCAEERVARSGAKAGTRRGEVRRGGSGIGRKVRLPSSRLISTDLAQPDSPPSAQLVPIALSEPYQNRGLRSSIGQHPVSTLSIPTAHEGGGKKKELEPRGLHPVHPEELKVRWQWQGLEVGERGVQAPKPPFTISQSPTTPQPADRWVCSMVFGPGHHVEPQDHSVSSESSTKQQVSTHTKFVLAQHRHRPNTD</sequence>
<dbReference type="EMBL" id="JANPWB010000006">
    <property type="protein sequence ID" value="KAJ1175643.1"/>
    <property type="molecule type" value="Genomic_DNA"/>
</dbReference>
<evidence type="ECO:0000256" key="1">
    <source>
        <dbReference type="SAM" id="MobiDB-lite"/>
    </source>
</evidence>
<name>A0AAV7TIP9_PLEWA</name>
<feature type="compositionally biased region" description="Polar residues" evidence="1">
    <location>
        <begin position="104"/>
        <end position="119"/>
    </location>
</feature>
<keyword evidence="3" id="KW-1185">Reference proteome</keyword>
<dbReference type="Proteomes" id="UP001066276">
    <property type="component" value="Chromosome 3_2"/>
</dbReference>
<feature type="region of interest" description="Disordered" evidence="1">
    <location>
        <begin position="160"/>
        <end position="230"/>
    </location>
</feature>